<dbReference type="InterPro" id="IPR017853">
    <property type="entry name" value="GH"/>
</dbReference>
<keyword evidence="8" id="KW-1185">Reference proteome</keyword>
<dbReference type="KEGG" id="gom:D7316_05237"/>
<evidence type="ECO:0000256" key="5">
    <source>
        <dbReference type="RuleBase" id="RU361168"/>
    </source>
</evidence>
<evidence type="ECO:0000256" key="2">
    <source>
        <dbReference type="ARBA" id="ARBA00022729"/>
    </source>
</evidence>
<dbReference type="SUPFAM" id="SSF51445">
    <property type="entry name" value="(Trans)glycosidases"/>
    <property type="match status" value="1"/>
</dbReference>
<name>A0A3G8JVI5_9ACTN</name>
<dbReference type="GO" id="GO:0005975">
    <property type="term" value="P:carbohydrate metabolic process"/>
    <property type="evidence" value="ECO:0007669"/>
    <property type="project" value="InterPro"/>
</dbReference>
<dbReference type="FunFam" id="3.20.20.70:FF:000197">
    <property type="entry name" value="Alpha-galactosidase"/>
    <property type="match status" value="1"/>
</dbReference>
<evidence type="ECO:0000256" key="1">
    <source>
        <dbReference type="ARBA" id="ARBA00009743"/>
    </source>
</evidence>
<dbReference type="PANTHER" id="PTHR11452:SF75">
    <property type="entry name" value="ALPHA-GALACTOSIDASE MEL1"/>
    <property type="match status" value="1"/>
</dbReference>
<gene>
    <name evidence="7" type="primary">agaA</name>
    <name evidence="7" type="ORF">D7316_05237</name>
</gene>
<dbReference type="InterPro" id="IPR041233">
    <property type="entry name" value="Melibiase_C"/>
</dbReference>
<feature type="domain" description="Alpha galactosidase C-terminal" evidence="6">
    <location>
        <begin position="351"/>
        <end position="425"/>
    </location>
</feature>
<dbReference type="Pfam" id="PF16499">
    <property type="entry name" value="Melibiase_2"/>
    <property type="match status" value="1"/>
</dbReference>
<organism evidence="7 8">
    <name type="scientific">Gordonia insulae</name>
    <dbReference type="NCBI Taxonomy" id="2420509"/>
    <lineage>
        <taxon>Bacteria</taxon>
        <taxon>Bacillati</taxon>
        <taxon>Actinomycetota</taxon>
        <taxon>Actinomycetes</taxon>
        <taxon>Mycobacteriales</taxon>
        <taxon>Gordoniaceae</taxon>
        <taxon>Gordonia</taxon>
    </lineage>
</organism>
<dbReference type="Gene3D" id="2.60.40.1180">
    <property type="entry name" value="Golgi alpha-mannosidase II"/>
    <property type="match status" value="1"/>
</dbReference>
<keyword evidence="5" id="KW-1015">Disulfide bond</keyword>
<proteinExistence type="inferred from homology"/>
<protein>
    <recommendedName>
        <fullName evidence="5">Alpha-galactosidase</fullName>
        <ecNumber evidence="5">3.2.1.22</ecNumber>
    </recommendedName>
    <alternativeName>
        <fullName evidence="5">Melibiase</fullName>
    </alternativeName>
</protein>
<dbReference type="PRINTS" id="PR00740">
    <property type="entry name" value="GLHYDRLASE27"/>
</dbReference>
<dbReference type="Pfam" id="PF17801">
    <property type="entry name" value="Melibiase_C"/>
    <property type="match status" value="1"/>
</dbReference>
<sequence length="426" mass="45201">MLTGSARQFRHGIVAAVLVAIGALVVSACTPDPEGRIGGDGVAVAGLPATPPMGWNSWNTFGCNITEQIVRAQADALVSSGLRDAGYRYVIVDDCWSAENRAADGSLQADPRRFPSGMAELGRYLHERGLRFGLYSGASDKTCAQFLGNRPGATGSRGHEAQDARTFADWQVDYLKYDWCSSESDHDDQVRAFTVMRDAIRGTDRPIVYSINPNSGVADAVPGEQYDWGGVATMTRATNDIAPVWSTNAGPSGAQGIVDIVDALAPLASRVGPSTFNDPDMLVVGVDGKPGLTVAQQRTQMSMWAMMAAPLIAGNDLTRMSTRTLGLLRNRAIIAIDQDQRVSAGAPVGDDDEIWTRAVGEKGLVVSLTNRSDHPRTMSVSLTSLGLVGDATVTAIDAWSGRRYQASGGELSAEVGVDDTVVLQIV</sequence>
<keyword evidence="2" id="KW-0732">Signal</keyword>
<keyword evidence="3 5" id="KW-0378">Hydrolase</keyword>
<dbReference type="InterPro" id="IPR013785">
    <property type="entry name" value="Aldolase_TIM"/>
</dbReference>
<dbReference type="AlphaFoldDB" id="A0A3G8JVI5"/>
<dbReference type="InterPro" id="IPR002241">
    <property type="entry name" value="Glyco_hydro_27"/>
</dbReference>
<keyword evidence="4 5" id="KW-0326">Glycosidase</keyword>
<evidence type="ECO:0000259" key="6">
    <source>
        <dbReference type="Pfam" id="PF17801"/>
    </source>
</evidence>
<dbReference type="EC" id="3.2.1.22" evidence="5"/>
<evidence type="ECO:0000313" key="7">
    <source>
        <dbReference type="EMBL" id="AZG48619.1"/>
    </source>
</evidence>
<dbReference type="EMBL" id="CP033972">
    <property type="protein sequence ID" value="AZG48619.1"/>
    <property type="molecule type" value="Genomic_DNA"/>
</dbReference>
<reference evidence="7 8" key="1">
    <citation type="submission" date="2018-11" db="EMBL/GenBank/DDBJ databases">
        <title>Gordonia insulae sp. nov., isolated from an island soil.</title>
        <authorList>
            <person name="Kim Y.S."/>
            <person name="Kim S.B."/>
        </authorList>
    </citation>
    <scope>NUCLEOTIDE SEQUENCE [LARGE SCALE GENOMIC DNA]</scope>
    <source>
        <strain evidence="7 8">MMS17-SY073</strain>
    </source>
</reference>
<dbReference type="CDD" id="cd14792">
    <property type="entry name" value="GH27"/>
    <property type="match status" value="1"/>
</dbReference>
<dbReference type="Proteomes" id="UP000271469">
    <property type="component" value="Chromosome"/>
</dbReference>
<dbReference type="SUPFAM" id="SSF51011">
    <property type="entry name" value="Glycosyl hydrolase domain"/>
    <property type="match status" value="1"/>
</dbReference>
<accession>A0A3G8JVI5</accession>
<evidence type="ECO:0000256" key="4">
    <source>
        <dbReference type="ARBA" id="ARBA00023295"/>
    </source>
</evidence>
<evidence type="ECO:0000313" key="8">
    <source>
        <dbReference type="Proteomes" id="UP000271469"/>
    </source>
</evidence>
<dbReference type="GO" id="GO:0004557">
    <property type="term" value="F:alpha-galactosidase activity"/>
    <property type="evidence" value="ECO:0007669"/>
    <property type="project" value="UniProtKB-EC"/>
</dbReference>
<dbReference type="InterPro" id="IPR013780">
    <property type="entry name" value="Glyco_hydro_b"/>
</dbReference>
<comment type="similarity">
    <text evidence="1 5">Belongs to the glycosyl hydrolase 27 family.</text>
</comment>
<dbReference type="PROSITE" id="PS51257">
    <property type="entry name" value="PROKAR_LIPOPROTEIN"/>
    <property type="match status" value="1"/>
</dbReference>
<comment type="catalytic activity">
    <reaction evidence="5">
        <text>Hydrolysis of terminal, non-reducing alpha-D-galactose residues in alpha-D-galactosides, including galactose oligosaccharides, galactomannans and galactolipids.</text>
        <dbReference type="EC" id="3.2.1.22"/>
    </reaction>
</comment>
<evidence type="ECO:0000256" key="3">
    <source>
        <dbReference type="ARBA" id="ARBA00022801"/>
    </source>
</evidence>
<dbReference type="Gene3D" id="3.20.20.70">
    <property type="entry name" value="Aldolase class I"/>
    <property type="match status" value="1"/>
</dbReference>
<dbReference type="PANTHER" id="PTHR11452">
    <property type="entry name" value="ALPHA-GALACTOSIDASE/ALPHA-N-ACETYLGALACTOSAMINIDASE"/>
    <property type="match status" value="1"/>
</dbReference>